<keyword evidence="3" id="KW-0274">FAD</keyword>
<keyword evidence="6" id="KW-1185">Reference proteome</keyword>
<accession>A0ABX1IQ87</accession>
<evidence type="ECO:0000256" key="2">
    <source>
        <dbReference type="ARBA" id="ARBA00022630"/>
    </source>
</evidence>
<dbReference type="InterPro" id="IPR002938">
    <property type="entry name" value="FAD-bd"/>
</dbReference>
<dbReference type="Gene3D" id="3.30.70.2450">
    <property type="match status" value="1"/>
</dbReference>
<evidence type="ECO:0000259" key="4">
    <source>
        <dbReference type="Pfam" id="PF01494"/>
    </source>
</evidence>
<keyword evidence="5" id="KW-0503">Monooxygenase</keyword>
<dbReference type="Proteomes" id="UP000744032">
    <property type="component" value="Unassembled WGS sequence"/>
</dbReference>
<evidence type="ECO:0000256" key="3">
    <source>
        <dbReference type="ARBA" id="ARBA00022827"/>
    </source>
</evidence>
<comment type="caution">
    <text evidence="5">The sequence shown here is derived from an EMBL/GenBank/DDBJ whole genome shotgun (WGS) entry which is preliminary data.</text>
</comment>
<dbReference type="PANTHER" id="PTHR43004:SF19">
    <property type="entry name" value="BINDING MONOOXYGENASE, PUTATIVE (JCVI)-RELATED"/>
    <property type="match status" value="1"/>
</dbReference>
<evidence type="ECO:0000313" key="6">
    <source>
        <dbReference type="Proteomes" id="UP000744032"/>
    </source>
</evidence>
<dbReference type="InterPro" id="IPR036188">
    <property type="entry name" value="FAD/NAD-bd_sf"/>
</dbReference>
<comment type="cofactor">
    <cofactor evidence="1">
        <name>FAD</name>
        <dbReference type="ChEBI" id="CHEBI:57692"/>
    </cofactor>
</comment>
<dbReference type="NCBIfam" id="NF033145">
    <property type="entry name" value="rif_monoox"/>
    <property type="match status" value="1"/>
</dbReference>
<dbReference type="RefSeq" id="WP_168375621.1">
    <property type="nucleotide sequence ID" value="NZ_JAAXMD010000323.1"/>
</dbReference>
<protein>
    <submittedName>
        <fullName evidence="5">Rifampin monooxygenase</fullName>
    </submittedName>
</protein>
<sequence>MIDVMVAGAGPTGLMLAAELRLHGVRVLVLEKEAEPTPVVRALGLHVRSIEVMDQRGLLDRFLAHGKQYRVGGFVAGIDKPWPERLDTAHGYVLGIPQTVTDRLLAEHAVELGAEVRRGCALVGLEQDDEGVTAELADGSRLRARYLVGCDGGRSTVRKLIGVDFPGEPTRVETLLGEMQVGVDQETLTRVMTEVRKTQKRFGLGPLGDGFYRVVVPAAGVAEDRTVPPTLEDFQQQLRAVAGTDFGVHSPRWLSRFGDATRQAERYRVGRVLLAGDAAHIHPPTGGQGLNLGIQDAFNLGWKLAAEVAGWAPEGLLDTYQDERHPVATAVLDHSRAQLHLMSTEPGPQAVRRLVSELMDFEEVNRYLIAKIAALTIRYDFGEGPDLLGRRLRDVQLKRGRLYAQMHSGRGLLLDQTGRLSVDGWADRVDQVTDVSEELDTPAVLLRPDGYVAWLGEDEEGLRESLTRWFGAPTG</sequence>
<keyword evidence="5" id="KW-0560">Oxidoreductase</keyword>
<dbReference type="EMBL" id="JAAXMD010000323">
    <property type="protein sequence ID" value="NKQ27800.1"/>
    <property type="molecule type" value="Genomic_DNA"/>
</dbReference>
<evidence type="ECO:0000256" key="1">
    <source>
        <dbReference type="ARBA" id="ARBA00001974"/>
    </source>
</evidence>
<feature type="domain" description="FAD-binding" evidence="4">
    <location>
        <begin position="2"/>
        <end position="334"/>
    </location>
</feature>
<dbReference type="Pfam" id="PF01494">
    <property type="entry name" value="FAD_binding_3"/>
    <property type="match status" value="1"/>
</dbReference>
<dbReference type="PRINTS" id="PR00420">
    <property type="entry name" value="RNGMNOXGNASE"/>
</dbReference>
<gene>
    <name evidence="5" type="primary">rox</name>
    <name evidence="5" type="ORF">HF200_26185</name>
</gene>
<proteinExistence type="predicted"/>
<keyword evidence="2" id="KW-0285">Flavoprotein</keyword>
<dbReference type="PANTHER" id="PTHR43004">
    <property type="entry name" value="TRK SYSTEM POTASSIUM UPTAKE PROTEIN"/>
    <property type="match status" value="1"/>
</dbReference>
<dbReference type="Gene3D" id="3.40.30.120">
    <property type="match status" value="1"/>
</dbReference>
<name>A0ABX1IQ87_STRGB</name>
<dbReference type="GO" id="GO:0004497">
    <property type="term" value="F:monooxygenase activity"/>
    <property type="evidence" value="ECO:0007669"/>
    <property type="project" value="UniProtKB-KW"/>
</dbReference>
<reference evidence="5 6" key="1">
    <citation type="submission" date="2020-04" db="EMBL/GenBank/DDBJ databases">
        <title>Genome sequence of Streptomyces galbus strain I339.</title>
        <authorList>
            <person name="Silva E.A.N."/>
            <person name="Merces M."/>
            <person name="Castelo Branco A.P.O.T."/>
            <person name="Vasconcelos P.C."/>
            <person name="Costa N.P."/>
            <person name="Marinho G.C.S."/>
            <person name="Oliveira C.J.B."/>
            <person name="Araujo D."/>
            <person name="Rodrigues Junior V.S."/>
            <person name="Almeida R."/>
            <person name="Silva Filho U.R."/>
            <person name="Andrade A.S.A."/>
            <person name="Cibulski S.P."/>
        </authorList>
    </citation>
    <scope>NUCLEOTIDE SEQUENCE [LARGE SCALE GENOMIC DNA]</scope>
    <source>
        <strain evidence="5 6">I339</strain>
    </source>
</reference>
<dbReference type="Gene3D" id="3.50.50.60">
    <property type="entry name" value="FAD/NAD(P)-binding domain"/>
    <property type="match status" value="1"/>
</dbReference>
<dbReference type="InterPro" id="IPR050641">
    <property type="entry name" value="RIFMO-like"/>
</dbReference>
<dbReference type="SUPFAM" id="SSF51905">
    <property type="entry name" value="FAD/NAD(P)-binding domain"/>
    <property type="match status" value="1"/>
</dbReference>
<dbReference type="Pfam" id="PF21274">
    <property type="entry name" value="Rng_hyd_C"/>
    <property type="match status" value="1"/>
</dbReference>
<organism evidence="5 6">
    <name type="scientific">Streptomyces galbus</name>
    <dbReference type="NCBI Taxonomy" id="33898"/>
    <lineage>
        <taxon>Bacteria</taxon>
        <taxon>Bacillati</taxon>
        <taxon>Actinomycetota</taxon>
        <taxon>Actinomycetes</taxon>
        <taxon>Kitasatosporales</taxon>
        <taxon>Streptomycetaceae</taxon>
        <taxon>Streptomyces</taxon>
    </lineage>
</organism>
<evidence type="ECO:0000313" key="5">
    <source>
        <dbReference type="EMBL" id="NKQ27800.1"/>
    </source>
</evidence>